<feature type="domain" description="N-acetyltransferase" evidence="1">
    <location>
        <begin position="2"/>
        <end position="157"/>
    </location>
</feature>
<dbReference type="SUPFAM" id="SSF55729">
    <property type="entry name" value="Acyl-CoA N-acyltransferases (Nat)"/>
    <property type="match status" value="1"/>
</dbReference>
<dbReference type="InterPro" id="IPR000182">
    <property type="entry name" value="GNAT_dom"/>
</dbReference>
<dbReference type="EMBL" id="SADV01000034">
    <property type="protein sequence ID" value="TQR27712.1"/>
    <property type="molecule type" value="Genomic_DNA"/>
</dbReference>
<dbReference type="CDD" id="cd04301">
    <property type="entry name" value="NAT_SF"/>
    <property type="match status" value="1"/>
</dbReference>
<proteinExistence type="predicted"/>
<dbReference type="PROSITE" id="PS51186">
    <property type="entry name" value="GNAT"/>
    <property type="match status" value="1"/>
</dbReference>
<name>A0A544U839_LYSSH</name>
<dbReference type="OrthoDB" id="6382410at2"/>
<protein>
    <submittedName>
        <fullName evidence="2">GNAT family N-acetyltransferase</fullName>
    </submittedName>
</protein>
<evidence type="ECO:0000313" key="3">
    <source>
        <dbReference type="Proteomes" id="UP000317944"/>
    </source>
</evidence>
<dbReference type="GO" id="GO:0016747">
    <property type="term" value="F:acyltransferase activity, transferring groups other than amino-acyl groups"/>
    <property type="evidence" value="ECO:0007669"/>
    <property type="project" value="InterPro"/>
</dbReference>
<dbReference type="Proteomes" id="UP000317944">
    <property type="component" value="Unassembled WGS sequence"/>
</dbReference>
<organism evidence="2 3">
    <name type="scientific">Lysinibacillus sphaericus</name>
    <name type="common">Bacillus sphaericus</name>
    <dbReference type="NCBI Taxonomy" id="1421"/>
    <lineage>
        <taxon>Bacteria</taxon>
        <taxon>Bacillati</taxon>
        <taxon>Bacillota</taxon>
        <taxon>Bacilli</taxon>
        <taxon>Bacillales</taxon>
        <taxon>Bacillaceae</taxon>
        <taxon>Lysinibacillus</taxon>
    </lineage>
</organism>
<dbReference type="InterPro" id="IPR016181">
    <property type="entry name" value="Acyl_CoA_acyltransferase"/>
</dbReference>
<comment type="caution">
    <text evidence="2">The sequence shown here is derived from an EMBL/GenBank/DDBJ whole genome shotgun (WGS) entry which is preliminary data.</text>
</comment>
<dbReference type="Gene3D" id="3.40.630.30">
    <property type="match status" value="1"/>
</dbReference>
<gene>
    <name evidence="2" type="ORF">C7Y47_22880</name>
</gene>
<evidence type="ECO:0000259" key="1">
    <source>
        <dbReference type="PROSITE" id="PS51186"/>
    </source>
</evidence>
<dbReference type="Pfam" id="PF00583">
    <property type="entry name" value="Acetyltransf_1"/>
    <property type="match status" value="1"/>
</dbReference>
<dbReference type="AlphaFoldDB" id="A0A544U839"/>
<reference evidence="2 3" key="1">
    <citation type="submission" date="2018-03" db="EMBL/GenBank/DDBJ databases">
        <title>Aerobic endospore-forming bacteria genome sequencing and assembly.</title>
        <authorList>
            <person name="Cavalcante D.A."/>
            <person name="Driks A."/>
            <person name="Putonti C."/>
            <person name="De-Souza M.T."/>
        </authorList>
    </citation>
    <scope>NUCLEOTIDE SEQUENCE [LARGE SCALE GENOMIC DNA]</scope>
    <source>
        <strain evidence="2 3">SDF0037</strain>
    </source>
</reference>
<evidence type="ECO:0000313" key="2">
    <source>
        <dbReference type="EMBL" id="TQR27712.1"/>
    </source>
</evidence>
<accession>A0A544U839</accession>
<sequence>MVEIRLAKIDDFAQVVYILNEVTLNLQQKGIQQWEFPWDDNKIINQLKNDYLYVLLVEEEMIGTFCIYDIDNINEFSLDEKGKYLSQIAILPKFQGKNIGSAITEFACFFVKELDKTLYLDCWAGNEKLKQFYSRNGLKYIGDFPEENYFVSIFKYS</sequence>